<name>A0A644WAJ3_9ZZZZ</name>
<comment type="caution">
    <text evidence="1">The sequence shown here is derived from an EMBL/GenBank/DDBJ whole genome shotgun (WGS) entry which is preliminary data.</text>
</comment>
<reference evidence="1" key="1">
    <citation type="submission" date="2019-08" db="EMBL/GenBank/DDBJ databases">
        <authorList>
            <person name="Kucharzyk K."/>
            <person name="Murdoch R.W."/>
            <person name="Higgins S."/>
            <person name="Loffler F."/>
        </authorList>
    </citation>
    <scope>NUCLEOTIDE SEQUENCE</scope>
</reference>
<dbReference type="AlphaFoldDB" id="A0A644WAJ3"/>
<accession>A0A644WAJ3</accession>
<organism evidence="1">
    <name type="scientific">bioreactor metagenome</name>
    <dbReference type="NCBI Taxonomy" id="1076179"/>
    <lineage>
        <taxon>unclassified sequences</taxon>
        <taxon>metagenomes</taxon>
        <taxon>ecological metagenomes</taxon>
    </lineage>
</organism>
<dbReference type="EMBL" id="VSSQ01000739">
    <property type="protein sequence ID" value="MPM00599.1"/>
    <property type="molecule type" value="Genomic_DNA"/>
</dbReference>
<evidence type="ECO:0000313" key="1">
    <source>
        <dbReference type="EMBL" id="MPM00599.1"/>
    </source>
</evidence>
<proteinExistence type="predicted"/>
<protein>
    <submittedName>
        <fullName evidence="1">Uncharacterized protein</fullName>
    </submittedName>
</protein>
<gene>
    <name evidence="1" type="ORF">SDC9_46826</name>
</gene>
<sequence length="67" mass="7839">MKKVILTKISDDIRYFATPKSNFIQWCFKNGDKLAEAANEGDFDLLDDIWFDIKQIFNLNYAGYPLD</sequence>